<organism evidence="2 3">
    <name type="scientific">Paraglomus occultum</name>
    <dbReference type="NCBI Taxonomy" id="144539"/>
    <lineage>
        <taxon>Eukaryota</taxon>
        <taxon>Fungi</taxon>
        <taxon>Fungi incertae sedis</taxon>
        <taxon>Mucoromycota</taxon>
        <taxon>Glomeromycotina</taxon>
        <taxon>Glomeromycetes</taxon>
        <taxon>Paraglomerales</taxon>
        <taxon>Paraglomeraceae</taxon>
        <taxon>Paraglomus</taxon>
    </lineage>
</organism>
<feature type="compositionally biased region" description="Acidic residues" evidence="1">
    <location>
        <begin position="379"/>
        <end position="391"/>
    </location>
</feature>
<name>A0A9N9DGH8_9GLOM</name>
<dbReference type="EMBL" id="CAJVPJ010003096">
    <property type="protein sequence ID" value="CAG8634828.1"/>
    <property type="molecule type" value="Genomic_DNA"/>
</dbReference>
<proteinExistence type="predicted"/>
<dbReference type="AlphaFoldDB" id="A0A9N9DGH8"/>
<feature type="compositionally biased region" description="Basic and acidic residues" evidence="1">
    <location>
        <begin position="392"/>
        <end position="401"/>
    </location>
</feature>
<comment type="caution">
    <text evidence="2">The sequence shown here is derived from an EMBL/GenBank/DDBJ whole genome shotgun (WGS) entry which is preliminary data.</text>
</comment>
<gene>
    <name evidence="2" type="ORF">POCULU_LOCUS9096</name>
</gene>
<evidence type="ECO:0000313" key="3">
    <source>
        <dbReference type="Proteomes" id="UP000789572"/>
    </source>
</evidence>
<dbReference type="Proteomes" id="UP000789572">
    <property type="component" value="Unassembled WGS sequence"/>
</dbReference>
<feature type="region of interest" description="Disordered" evidence="1">
    <location>
        <begin position="371"/>
        <end position="413"/>
    </location>
</feature>
<dbReference type="OrthoDB" id="10611709at2759"/>
<protein>
    <submittedName>
        <fullName evidence="2">7087_t:CDS:1</fullName>
    </submittedName>
</protein>
<keyword evidence="3" id="KW-1185">Reference proteome</keyword>
<evidence type="ECO:0000256" key="1">
    <source>
        <dbReference type="SAM" id="MobiDB-lite"/>
    </source>
</evidence>
<sequence length="413" mass="48599">MFIDNNSVPFQRYCIDEVIETIPRDYPPKFYQYVDGARHFIIRRRDNGYPVAVFDSKRVRDELCRDPVGWENECIDANLAIDRWMANERGENGNFWLFYLPLLNRWEYGHERVDYGSHATYELRDREVRLWFECDIRECAPTNGPQMRRHVAEFLYHAQRPEGWESDYWTNWRRGTHRPTPPNRRNIRPEFPMDTNAAIQPGYGSDASSASTRVEDANESHATVRTMELVVDNSDTSSDGFGRIISDIEDNLGTCVITGPGTHGPIQYTDRIRDDDEYEWGIEPNTAGRLQYWIGDFDDDNANRNDQRESYNHSIERSDDEFQSDIINTQGKDVVGTIQYAVHAGYPWFFYGTLEENKRYEYLWRSGALHIPDVKPPEPDDVSDDEYEYDDYDRYTDRPDTPYEESPYPQDRS</sequence>
<evidence type="ECO:0000313" key="2">
    <source>
        <dbReference type="EMBL" id="CAG8634828.1"/>
    </source>
</evidence>
<accession>A0A9N9DGH8</accession>
<reference evidence="2" key="1">
    <citation type="submission" date="2021-06" db="EMBL/GenBank/DDBJ databases">
        <authorList>
            <person name="Kallberg Y."/>
            <person name="Tangrot J."/>
            <person name="Rosling A."/>
        </authorList>
    </citation>
    <scope>NUCLEOTIDE SEQUENCE</scope>
    <source>
        <strain evidence="2">IA702</strain>
    </source>
</reference>